<gene>
    <name evidence="2" type="ORF">PTQ27_00035</name>
</gene>
<dbReference type="EMBL" id="JAQSJE010000001">
    <property type="protein sequence ID" value="MDD0822867.1"/>
    <property type="molecule type" value="Genomic_DNA"/>
</dbReference>
<dbReference type="Proteomes" id="UP001221909">
    <property type="component" value="Unassembled WGS sequence"/>
</dbReference>
<evidence type="ECO:0000313" key="3">
    <source>
        <dbReference type="Proteomes" id="UP001221909"/>
    </source>
</evidence>
<proteinExistence type="predicted"/>
<keyword evidence="1" id="KW-0175">Coiled coil</keyword>
<dbReference type="InterPro" id="IPR038338">
    <property type="entry name" value="PriC_sf"/>
</dbReference>
<organism evidence="2 3">
    <name type="scientific">Mannheimia cairinae</name>
    <dbReference type="NCBI Taxonomy" id="3025936"/>
    <lineage>
        <taxon>Bacteria</taxon>
        <taxon>Pseudomonadati</taxon>
        <taxon>Pseudomonadota</taxon>
        <taxon>Gammaproteobacteria</taxon>
        <taxon>Pasteurellales</taxon>
        <taxon>Pasteurellaceae</taxon>
        <taxon>Mannheimia</taxon>
    </lineage>
</organism>
<dbReference type="RefSeq" id="WP_273748647.1">
    <property type="nucleotide sequence ID" value="NZ_JAQSJE010000001.1"/>
</dbReference>
<feature type="coiled-coil region" evidence="1">
    <location>
        <begin position="112"/>
        <end position="139"/>
    </location>
</feature>
<evidence type="ECO:0000313" key="2">
    <source>
        <dbReference type="EMBL" id="MDD0822867.1"/>
    </source>
</evidence>
<dbReference type="Gene3D" id="1.20.1270.340">
    <property type="match status" value="1"/>
</dbReference>
<evidence type="ECO:0000256" key="1">
    <source>
        <dbReference type="SAM" id="Coils"/>
    </source>
</evidence>
<name>A0ABT5MKZ9_9PAST</name>
<keyword evidence="3" id="KW-1185">Reference proteome</keyword>
<comment type="caution">
    <text evidence="2">The sequence shown here is derived from an EMBL/GenBank/DDBJ whole genome shotgun (WGS) entry which is preliminary data.</text>
</comment>
<protein>
    <submittedName>
        <fullName evidence="2">Primosomal replication protein</fullName>
    </submittedName>
</protein>
<sequence length="173" mass="20422">MQKQLFISQIKQNLAKLQPFSTQVVTIDNPYFSHKSGLVRFFIAEIEQTLNALVHQEEVLYTEFYAEKLVKQFDALNKAVEKQQKNTKKTVQFHSSFQFPANIHRLSPAKRLEEYRKALRALNEKISWLIEQLYNAEQEGLKQVLQNSITETEYRKTKCLKAIENLEQQLQFK</sequence>
<dbReference type="InterPro" id="IPR010890">
    <property type="entry name" value="PriC"/>
</dbReference>
<dbReference type="Pfam" id="PF07445">
    <property type="entry name" value="PriC"/>
    <property type="match status" value="1"/>
</dbReference>
<accession>A0ABT5MKZ9</accession>
<reference evidence="2 3" key="1">
    <citation type="submission" date="2023-02" db="EMBL/GenBank/DDBJ databases">
        <title>Mannheimia cairiniae sp. nov., a novel species of Mannheimia obtained from moscovy ducks (Cairina moschata) and reclassification of Mannheimia ovis as heterotypic synonym of Mannheimia pernigra.</title>
        <authorList>
            <person name="Christensen H."/>
        </authorList>
    </citation>
    <scope>NUCLEOTIDE SEQUENCE [LARGE SCALE GENOMIC DNA]</scope>
    <source>
        <strain evidence="2 3">AT1</strain>
    </source>
</reference>